<name>A0ABD0KK22_9CAEN</name>
<feature type="domain" description="G8" evidence="4">
    <location>
        <begin position="1"/>
        <end position="95"/>
    </location>
</feature>
<dbReference type="InterPro" id="IPR036383">
    <property type="entry name" value="TSP1_rpt_sf"/>
</dbReference>
<evidence type="ECO:0000256" key="1">
    <source>
        <dbReference type="ARBA" id="ARBA00022737"/>
    </source>
</evidence>
<keyword evidence="2" id="KW-1015">Disulfide bond</keyword>
<dbReference type="PANTHER" id="PTHR22906">
    <property type="entry name" value="PROPERDIN"/>
    <property type="match status" value="1"/>
</dbReference>
<proteinExistence type="predicted"/>
<keyword evidence="1" id="KW-0677">Repeat</keyword>
<evidence type="ECO:0000313" key="5">
    <source>
        <dbReference type="EMBL" id="KAK7487427.1"/>
    </source>
</evidence>
<dbReference type="SMART" id="SM00209">
    <property type="entry name" value="TSP1"/>
    <property type="match status" value="1"/>
</dbReference>
<evidence type="ECO:0000313" key="6">
    <source>
        <dbReference type="Proteomes" id="UP001519460"/>
    </source>
</evidence>
<dbReference type="SUPFAM" id="SSF82895">
    <property type="entry name" value="TSP-1 type 1 repeat"/>
    <property type="match status" value="1"/>
</dbReference>
<dbReference type="EMBL" id="JACVVK020000165">
    <property type="protein sequence ID" value="KAK7487427.1"/>
    <property type="molecule type" value="Genomic_DNA"/>
</dbReference>
<feature type="non-terminal residue" evidence="5">
    <location>
        <position position="268"/>
    </location>
</feature>
<dbReference type="Pfam" id="PF00090">
    <property type="entry name" value="TSP_1"/>
    <property type="match status" value="1"/>
</dbReference>
<sequence length="268" mass="28589">KPEKGDAVAISDDVLLDESPPELTSVTIAAGGSLVWSPESSISYCTASCTSGLLTAGTRGQYSVAGFGEKFIGVADGGTLELHGKNKLSWTKLTSTVQKRSAENGFFYDKLADDSIDNNNRGLVTYILNGTGHMTHSSFTYTVGGSGRRHSEPPKLITALNAVKDGETVVMAVQKNTIGSIDMDPLYDAIERATLGEDFGAGQFVPFQTRQVLDGQYGQWSEWGQCTRTCGGGEQIRTRACDSPMPQNGGQHCSGPEEETQDCNTNPC</sequence>
<dbReference type="Gene3D" id="2.20.100.10">
    <property type="entry name" value="Thrombospondin type-1 (TSP1) repeat"/>
    <property type="match status" value="1"/>
</dbReference>
<dbReference type="InterPro" id="IPR019316">
    <property type="entry name" value="G8_domain"/>
</dbReference>
<organism evidence="5 6">
    <name type="scientific">Batillaria attramentaria</name>
    <dbReference type="NCBI Taxonomy" id="370345"/>
    <lineage>
        <taxon>Eukaryota</taxon>
        <taxon>Metazoa</taxon>
        <taxon>Spiralia</taxon>
        <taxon>Lophotrochozoa</taxon>
        <taxon>Mollusca</taxon>
        <taxon>Gastropoda</taxon>
        <taxon>Caenogastropoda</taxon>
        <taxon>Sorbeoconcha</taxon>
        <taxon>Cerithioidea</taxon>
        <taxon>Batillariidae</taxon>
        <taxon>Batillaria</taxon>
    </lineage>
</organism>
<evidence type="ECO:0000256" key="3">
    <source>
        <dbReference type="SAM" id="MobiDB-lite"/>
    </source>
</evidence>
<comment type="caution">
    <text evidence="5">The sequence shown here is derived from an EMBL/GenBank/DDBJ whole genome shotgun (WGS) entry which is preliminary data.</text>
</comment>
<dbReference type="FunFam" id="2.20.100.10:FF:000007">
    <property type="entry name" value="Thrombospondin 1"/>
    <property type="match status" value="1"/>
</dbReference>
<protein>
    <recommendedName>
        <fullName evidence="4">G8 domain-containing protein</fullName>
    </recommendedName>
</protein>
<reference evidence="5 6" key="1">
    <citation type="journal article" date="2023" name="Sci. Data">
        <title>Genome assembly of the Korean intertidal mud-creeper Batillaria attramentaria.</title>
        <authorList>
            <person name="Patra A.K."/>
            <person name="Ho P.T."/>
            <person name="Jun S."/>
            <person name="Lee S.J."/>
            <person name="Kim Y."/>
            <person name="Won Y.J."/>
        </authorList>
    </citation>
    <scope>NUCLEOTIDE SEQUENCE [LARGE SCALE GENOMIC DNA]</scope>
    <source>
        <strain evidence="5">Wonlab-2016</strain>
    </source>
</reference>
<dbReference type="PRINTS" id="PR01705">
    <property type="entry name" value="TSP1REPEAT"/>
</dbReference>
<gene>
    <name evidence="5" type="ORF">BaRGS_00021389</name>
</gene>
<dbReference type="PROSITE" id="PS50092">
    <property type="entry name" value="TSP1"/>
    <property type="match status" value="1"/>
</dbReference>
<dbReference type="PANTHER" id="PTHR22906:SF54">
    <property type="entry name" value="IG-LIKE DOMAIN-CONTAINING PROTEIN"/>
    <property type="match status" value="1"/>
</dbReference>
<accession>A0ABD0KK22</accession>
<dbReference type="Pfam" id="PF10162">
    <property type="entry name" value="G8"/>
    <property type="match status" value="1"/>
</dbReference>
<evidence type="ECO:0000259" key="4">
    <source>
        <dbReference type="PROSITE" id="PS51484"/>
    </source>
</evidence>
<dbReference type="InterPro" id="IPR052065">
    <property type="entry name" value="Compl_asym_regulator"/>
</dbReference>
<dbReference type="PROSITE" id="PS51484">
    <property type="entry name" value="G8"/>
    <property type="match status" value="1"/>
</dbReference>
<evidence type="ECO:0000256" key="2">
    <source>
        <dbReference type="ARBA" id="ARBA00023157"/>
    </source>
</evidence>
<feature type="non-terminal residue" evidence="5">
    <location>
        <position position="1"/>
    </location>
</feature>
<dbReference type="SMART" id="SM01225">
    <property type="entry name" value="G8"/>
    <property type="match status" value="1"/>
</dbReference>
<feature type="region of interest" description="Disordered" evidence="3">
    <location>
        <begin position="241"/>
        <end position="268"/>
    </location>
</feature>
<keyword evidence="6" id="KW-1185">Reference proteome</keyword>
<dbReference type="Proteomes" id="UP001519460">
    <property type="component" value="Unassembled WGS sequence"/>
</dbReference>
<dbReference type="InterPro" id="IPR000884">
    <property type="entry name" value="TSP1_rpt"/>
</dbReference>
<dbReference type="AlphaFoldDB" id="A0ABD0KK22"/>